<keyword evidence="1" id="KW-0812">Transmembrane</keyword>
<feature type="transmembrane region" description="Helical" evidence="1">
    <location>
        <begin position="182"/>
        <end position="202"/>
    </location>
</feature>
<feature type="transmembrane region" description="Helical" evidence="1">
    <location>
        <begin position="125"/>
        <end position="147"/>
    </location>
</feature>
<accession>A0ABQ8FYE3</accession>
<keyword evidence="3" id="KW-1185">Reference proteome</keyword>
<evidence type="ECO:0000313" key="3">
    <source>
        <dbReference type="Proteomes" id="UP000774617"/>
    </source>
</evidence>
<gene>
    <name evidence="2" type="ORF">B0J12DRAFT_678892</name>
</gene>
<reference evidence="2 3" key="1">
    <citation type="journal article" date="2021" name="Nat. Commun.">
        <title>Genetic determinants of endophytism in the Arabidopsis root mycobiome.</title>
        <authorList>
            <person name="Mesny F."/>
            <person name="Miyauchi S."/>
            <person name="Thiergart T."/>
            <person name="Pickel B."/>
            <person name="Atanasova L."/>
            <person name="Karlsson M."/>
            <person name="Huettel B."/>
            <person name="Barry K.W."/>
            <person name="Haridas S."/>
            <person name="Chen C."/>
            <person name="Bauer D."/>
            <person name="Andreopoulos W."/>
            <person name="Pangilinan J."/>
            <person name="LaButti K."/>
            <person name="Riley R."/>
            <person name="Lipzen A."/>
            <person name="Clum A."/>
            <person name="Drula E."/>
            <person name="Henrissat B."/>
            <person name="Kohler A."/>
            <person name="Grigoriev I.V."/>
            <person name="Martin F.M."/>
            <person name="Hacquard S."/>
        </authorList>
    </citation>
    <scope>NUCLEOTIDE SEQUENCE [LARGE SCALE GENOMIC DNA]</scope>
    <source>
        <strain evidence="2 3">MPI-SDFR-AT-0080</strain>
    </source>
</reference>
<protein>
    <submittedName>
        <fullName evidence="2">Uncharacterized protein</fullName>
    </submittedName>
</protein>
<dbReference type="EMBL" id="JAGTJR010000036">
    <property type="protein sequence ID" value="KAH7036320.1"/>
    <property type="molecule type" value="Genomic_DNA"/>
</dbReference>
<keyword evidence="1" id="KW-1133">Transmembrane helix</keyword>
<organism evidence="2 3">
    <name type="scientific">Macrophomina phaseolina</name>
    <dbReference type="NCBI Taxonomy" id="35725"/>
    <lineage>
        <taxon>Eukaryota</taxon>
        <taxon>Fungi</taxon>
        <taxon>Dikarya</taxon>
        <taxon>Ascomycota</taxon>
        <taxon>Pezizomycotina</taxon>
        <taxon>Dothideomycetes</taxon>
        <taxon>Dothideomycetes incertae sedis</taxon>
        <taxon>Botryosphaeriales</taxon>
        <taxon>Botryosphaeriaceae</taxon>
        <taxon>Macrophomina</taxon>
    </lineage>
</organism>
<dbReference type="Proteomes" id="UP000774617">
    <property type="component" value="Unassembled WGS sequence"/>
</dbReference>
<sequence length="215" mass="24812">MAVEEASKSMLPDYPRLHVDHEQFAQCDGEILPLHERRQNLQTIDEETADLEPGQRYAVPPAVNVPHRPFRSLRQTPQRPPALAYMLVGSVMMITASMVNTFWTANSLPFCSRFWVLLGDEDECFWRPSSITILLACVAYTVAAIWLYHQSRPWRHRNITVLATISLGCGLSLLLGSDSERILRNTLPWSLFVGLHWSTWFSHQHEKKRRFRILS</sequence>
<evidence type="ECO:0000313" key="2">
    <source>
        <dbReference type="EMBL" id="KAH7036320.1"/>
    </source>
</evidence>
<evidence type="ECO:0000256" key="1">
    <source>
        <dbReference type="SAM" id="Phobius"/>
    </source>
</evidence>
<keyword evidence="1" id="KW-0472">Membrane</keyword>
<feature type="transmembrane region" description="Helical" evidence="1">
    <location>
        <begin position="82"/>
        <end position="105"/>
    </location>
</feature>
<feature type="transmembrane region" description="Helical" evidence="1">
    <location>
        <begin position="159"/>
        <end position="176"/>
    </location>
</feature>
<proteinExistence type="predicted"/>
<comment type="caution">
    <text evidence="2">The sequence shown here is derived from an EMBL/GenBank/DDBJ whole genome shotgun (WGS) entry which is preliminary data.</text>
</comment>
<name>A0ABQ8FYE3_9PEZI</name>